<dbReference type="AlphaFoldDB" id="X0WEQ4"/>
<proteinExistence type="predicted"/>
<comment type="caution">
    <text evidence="1">The sequence shown here is derived from an EMBL/GenBank/DDBJ whole genome shotgun (WGS) entry which is preliminary data.</text>
</comment>
<reference evidence="1" key="1">
    <citation type="journal article" date="2014" name="Front. Microbiol.">
        <title>High frequency of phylogenetically diverse reductive dehalogenase-homologous genes in deep subseafloor sedimentary metagenomes.</title>
        <authorList>
            <person name="Kawai M."/>
            <person name="Futagami T."/>
            <person name="Toyoda A."/>
            <person name="Takaki Y."/>
            <person name="Nishi S."/>
            <person name="Hori S."/>
            <person name="Arai W."/>
            <person name="Tsubouchi T."/>
            <person name="Morono Y."/>
            <person name="Uchiyama I."/>
            <person name="Ito T."/>
            <person name="Fujiyama A."/>
            <person name="Inagaki F."/>
            <person name="Takami H."/>
        </authorList>
    </citation>
    <scope>NUCLEOTIDE SEQUENCE</scope>
    <source>
        <strain evidence="1">Expedition CK06-06</strain>
    </source>
</reference>
<name>X0WEQ4_9ZZZZ</name>
<organism evidence="1">
    <name type="scientific">marine sediment metagenome</name>
    <dbReference type="NCBI Taxonomy" id="412755"/>
    <lineage>
        <taxon>unclassified sequences</taxon>
        <taxon>metagenomes</taxon>
        <taxon>ecological metagenomes</taxon>
    </lineage>
</organism>
<dbReference type="EMBL" id="BARS01038357">
    <property type="protein sequence ID" value="GAG21682.1"/>
    <property type="molecule type" value="Genomic_DNA"/>
</dbReference>
<accession>X0WEQ4</accession>
<sequence>MKIDKWKMVGGRVYRLAEVFDKITDATTKARELKEHNRVFLSKTDDARWLVYYRPKDPEVECAPKFYSVV</sequence>
<gene>
    <name evidence="1" type="ORF">S01H1_58702</name>
</gene>
<evidence type="ECO:0000313" key="1">
    <source>
        <dbReference type="EMBL" id="GAG21682.1"/>
    </source>
</evidence>
<protein>
    <submittedName>
        <fullName evidence="1">Uncharacterized protein</fullName>
    </submittedName>
</protein>